<evidence type="ECO:0000313" key="4">
    <source>
        <dbReference type="EMBL" id="CAF3911948.1"/>
    </source>
</evidence>
<dbReference type="Proteomes" id="UP000677228">
    <property type="component" value="Unassembled WGS sequence"/>
</dbReference>
<name>A0A814SJU7_9BILA</name>
<evidence type="ECO:0000313" key="1">
    <source>
        <dbReference type="EMBL" id="CAF1002004.1"/>
    </source>
</evidence>
<protein>
    <submittedName>
        <fullName evidence="2">Uncharacterized protein</fullName>
    </submittedName>
</protein>
<comment type="caution">
    <text evidence="2">The sequence shown here is derived from an EMBL/GenBank/DDBJ whole genome shotgun (WGS) entry which is preliminary data.</text>
</comment>
<gene>
    <name evidence="2" type="ORF">GPM918_LOCUS21049</name>
    <name evidence="1" type="ORF">OVA965_LOCUS14606</name>
    <name evidence="4" type="ORF">SRO942_LOCUS21047</name>
    <name evidence="3" type="ORF">TMI583_LOCUS14608</name>
</gene>
<dbReference type="Proteomes" id="UP000682733">
    <property type="component" value="Unassembled WGS sequence"/>
</dbReference>
<proteinExistence type="predicted"/>
<dbReference type="EMBL" id="CAJOBA010006387">
    <property type="protein sequence ID" value="CAF3771323.1"/>
    <property type="molecule type" value="Genomic_DNA"/>
</dbReference>
<evidence type="ECO:0000313" key="3">
    <source>
        <dbReference type="EMBL" id="CAF3771323.1"/>
    </source>
</evidence>
<dbReference type="EMBL" id="CAJNOK010006380">
    <property type="protein sequence ID" value="CAF1002004.1"/>
    <property type="molecule type" value="Genomic_DNA"/>
</dbReference>
<dbReference type="Proteomes" id="UP000681722">
    <property type="component" value="Unassembled WGS sequence"/>
</dbReference>
<evidence type="ECO:0000313" key="5">
    <source>
        <dbReference type="Proteomes" id="UP000663829"/>
    </source>
</evidence>
<reference evidence="2" key="1">
    <citation type="submission" date="2021-02" db="EMBL/GenBank/DDBJ databases">
        <authorList>
            <person name="Nowell W R."/>
        </authorList>
    </citation>
    <scope>NUCLEOTIDE SEQUENCE</scope>
</reference>
<keyword evidence="5" id="KW-1185">Reference proteome</keyword>
<accession>A0A814SJU7</accession>
<evidence type="ECO:0000313" key="2">
    <source>
        <dbReference type="EMBL" id="CAF1148370.1"/>
    </source>
</evidence>
<organism evidence="2 5">
    <name type="scientific">Didymodactylos carnosus</name>
    <dbReference type="NCBI Taxonomy" id="1234261"/>
    <lineage>
        <taxon>Eukaryota</taxon>
        <taxon>Metazoa</taxon>
        <taxon>Spiralia</taxon>
        <taxon>Gnathifera</taxon>
        <taxon>Rotifera</taxon>
        <taxon>Eurotatoria</taxon>
        <taxon>Bdelloidea</taxon>
        <taxon>Philodinida</taxon>
        <taxon>Philodinidae</taxon>
        <taxon>Didymodactylos</taxon>
    </lineage>
</organism>
<sequence length="132" mass="14919">MYNHSGNSRATWLEVKNDTDQQIQIKISEVDNSDWDGDSRPDHNFQNAIIEAHQSKKERQELNAHNQTAEFTMTVSQGGNEQFAIRINQWDARIDSLSPIHEKDADCSNNFHVHIIGGLGGGDTLFVTITKK</sequence>
<dbReference type="EMBL" id="CAJOBC010006819">
    <property type="protein sequence ID" value="CAF3911948.1"/>
    <property type="molecule type" value="Genomic_DNA"/>
</dbReference>
<dbReference type="EMBL" id="CAJNOQ010006818">
    <property type="protein sequence ID" value="CAF1148370.1"/>
    <property type="molecule type" value="Genomic_DNA"/>
</dbReference>
<dbReference type="OrthoDB" id="10032262at2759"/>
<dbReference type="AlphaFoldDB" id="A0A814SJU7"/>
<dbReference type="Proteomes" id="UP000663829">
    <property type="component" value="Unassembled WGS sequence"/>
</dbReference>